<dbReference type="EMBL" id="AGEL01000004">
    <property type="protein sequence ID" value="EHO17606.1"/>
    <property type="molecule type" value="Genomic_DNA"/>
</dbReference>
<evidence type="ECO:0000313" key="3">
    <source>
        <dbReference type="Proteomes" id="UP000018466"/>
    </source>
</evidence>
<proteinExistence type="predicted"/>
<reference evidence="2 3" key="1">
    <citation type="submission" date="2011-10" db="EMBL/GenBank/DDBJ databases">
        <title>The Genome Sequence of Lachnospiraceae bacterium ACC2.</title>
        <authorList>
            <consortium name="The Broad Institute Genome Sequencing Platform"/>
            <person name="Earl A."/>
            <person name="Ward D."/>
            <person name="Feldgarden M."/>
            <person name="Gevers D."/>
            <person name="Sizova M."/>
            <person name="Hazen A."/>
            <person name="Epstein S."/>
            <person name="Young S.K."/>
            <person name="Zeng Q."/>
            <person name="Gargeya S."/>
            <person name="Fitzgerald M."/>
            <person name="Haas B."/>
            <person name="Abouelleil A."/>
            <person name="Alvarado L."/>
            <person name="Arachchi H.M."/>
            <person name="Berlin A."/>
            <person name="Brown A."/>
            <person name="Chapman S.B."/>
            <person name="Chen Z."/>
            <person name="Dunbar C."/>
            <person name="Freedman E."/>
            <person name="Gearin G."/>
            <person name="Goldberg J."/>
            <person name="Griggs A."/>
            <person name="Gujja S."/>
            <person name="Heiman D."/>
            <person name="Howarth C."/>
            <person name="Larson L."/>
            <person name="Lui A."/>
            <person name="MacDonald P.J.P."/>
            <person name="Montmayeur A."/>
            <person name="Murphy C."/>
            <person name="Neiman D."/>
            <person name="Pearson M."/>
            <person name="Priest M."/>
            <person name="Roberts A."/>
            <person name="Saif S."/>
            <person name="Shea T."/>
            <person name="Shenoy N."/>
            <person name="Sisk P."/>
            <person name="Stolte C."/>
            <person name="Sykes S."/>
            <person name="Wortman J."/>
            <person name="Nusbaum C."/>
            <person name="Birren B."/>
        </authorList>
    </citation>
    <scope>NUCLEOTIDE SEQUENCE [LARGE SCALE GENOMIC DNA]</scope>
    <source>
        <strain evidence="2 3">ACC2</strain>
    </source>
</reference>
<feature type="transmembrane region" description="Helical" evidence="1">
    <location>
        <begin position="105"/>
        <end position="129"/>
    </location>
</feature>
<feature type="transmembrane region" description="Helical" evidence="1">
    <location>
        <begin position="189"/>
        <end position="210"/>
    </location>
</feature>
<feature type="transmembrane region" description="Helical" evidence="1">
    <location>
        <begin position="43"/>
        <end position="64"/>
    </location>
</feature>
<dbReference type="GeneID" id="86940243"/>
<name>A0AA37DGW8_9FIRM</name>
<keyword evidence="3" id="KW-1185">Reference proteome</keyword>
<keyword evidence="1" id="KW-0472">Membrane</keyword>
<comment type="caution">
    <text evidence="2">The sequence shown here is derived from an EMBL/GenBank/DDBJ whole genome shotgun (WGS) entry which is preliminary data.</text>
</comment>
<dbReference type="AlphaFoldDB" id="A0AA37DGW8"/>
<feature type="transmembrane region" description="Helical" evidence="1">
    <location>
        <begin position="230"/>
        <end position="251"/>
    </location>
</feature>
<dbReference type="RefSeq" id="WP_009532293.1">
    <property type="nucleotide sequence ID" value="NZ_JH590861.1"/>
</dbReference>
<protein>
    <submittedName>
        <fullName evidence="2">Uncharacterized protein</fullName>
    </submittedName>
</protein>
<feature type="transmembrane region" description="Helical" evidence="1">
    <location>
        <begin position="12"/>
        <end position="37"/>
    </location>
</feature>
<feature type="transmembrane region" description="Helical" evidence="1">
    <location>
        <begin position="149"/>
        <end position="177"/>
    </location>
</feature>
<organism evidence="2 3">
    <name type="scientific">Stomatobaculum longum</name>
    <dbReference type="NCBI Taxonomy" id="796942"/>
    <lineage>
        <taxon>Bacteria</taxon>
        <taxon>Bacillati</taxon>
        <taxon>Bacillota</taxon>
        <taxon>Clostridia</taxon>
        <taxon>Lachnospirales</taxon>
        <taxon>Lachnospiraceae</taxon>
        <taxon>Stomatobaculum</taxon>
    </lineage>
</organism>
<evidence type="ECO:0000313" key="2">
    <source>
        <dbReference type="EMBL" id="EHO17606.1"/>
    </source>
</evidence>
<accession>A0AA37DGW8</accession>
<evidence type="ECO:0000256" key="1">
    <source>
        <dbReference type="SAM" id="Phobius"/>
    </source>
</evidence>
<keyword evidence="1" id="KW-0812">Transmembrane</keyword>
<keyword evidence="1" id="KW-1133">Transmembrane helix</keyword>
<sequence>MMHLIKYEWKKTLFLKLFLLAVVLIGEAIFLFCAFTRDFDSLAMNVSILILSLGLMLSPIISILQNLSLLHRELNCKEAYMLYLTPHNSFTILGAKWILSLVETVIWTALAVAFATIDTLLLIHVTVGFTPDVMSRVNELVQVALTPKTLQIVLQLCFLFFAGLLQFESIAVIAIVLQATFLHWKRGSGFVILVLYLLLMYLSTTILMHLPLSSYMLFPFAGSYLSMRALGQVLVSLLLSAAYFVISSLLLEKKRNI</sequence>
<dbReference type="Proteomes" id="UP000018466">
    <property type="component" value="Unassembled WGS sequence"/>
</dbReference>
<gene>
    <name evidence="2" type="ORF">HMPREF9623_00460</name>
</gene>